<evidence type="ECO:0000313" key="3">
    <source>
        <dbReference type="Proteomes" id="UP001597045"/>
    </source>
</evidence>
<organism evidence="2 3">
    <name type="scientific">Kibdelosporangium lantanae</name>
    <dbReference type="NCBI Taxonomy" id="1497396"/>
    <lineage>
        <taxon>Bacteria</taxon>
        <taxon>Bacillati</taxon>
        <taxon>Actinomycetota</taxon>
        <taxon>Actinomycetes</taxon>
        <taxon>Pseudonocardiales</taxon>
        <taxon>Pseudonocardiaceae</taxon>
        <taxon>Kibdelosporangium</taxon>
    </lineage>
</organism>
<name>A0ABW3M317_9PSEU</name>
<keyword evidence="2" id="KW-0675">Receptor</keyword>
<dbReference type="Gene3D" id="3.40.50.10140">
    <property type="entry name" value="Toll/interleukin-1 receptor homology (TIR) domain"/>
    <property type="match status" value="1"/>
</dbReference>
<comment type="caution">
    <text evidence="2">The sequence shown here is derived from an EMBL/GenBank/DDBJ whole genome shotgun (WGS) entry which is preliminary data.</text>
</comment>
<feature type="domain" description="TIR" evidence="1">
    <location>
        <begin position="4"/>
        <end position="132"/>
    </location>
</feature>
<evidence type="ECO:0000259" key="1">
    <source>
        <dbReference type="Pfam" id="PF13676"/>
    </source>
</evidence>
<evidence type="ECO:0000313" key="2">
    <source>
        <dbReference type="EMBL" id="MFD1044315.1"/>
    </source>
</evidence>
<dbReference type="InterPro" id="IPR000157">
    <property type="entry name" value="TIR_dom"/>
</dbReference>
<dbReference type="Proteomes" id="UP001597045">
    <property type="component" value="Unassembled WGS sequence"/>
</dbReference>
<gene>
    <name evidence="2" type="ORF">ACFQ1S_01245</name>
</gene>
<proteinExistence type="predicted"/>
<dbReference type="EMBL" id="JBHTIS010000032">
    <property type="protein sequence ID" value="MFD1044315.1"/>
    <property type="molecule type" value="Genomic_DNA"/>
</dbReference>
<accession>A0ABW3M317</accession>
<sequence length="346" mass="39034">MAGIFISYRVQDEPFGAALIDSELSKEFASDLVFIANRSLRSGDDFESIISHAMRNSDAFLVIIGPRWFSAGGEWGEPFIYKSDDWLRRQIVEAFMLGIRVIPVLLGSDVQIRSEQLSPEISRLARLRPVRIRMQSLNADLSNLVKEIRRVVPRRLGAEDNTMTGSRTIKEVSIWTSDDDGEHLRDAVRDLLEVAGFEPVDQAYPIRGSWFQRIFVRQREMDSVGKLAQLAERVERAAELRYIGAPRSENDEREASAIARLVDALARTNEAVIRTSSILLIKVNGRILSWALTEDEVKVLNANPHLMRSPMEMLEALPNLQRIVNLTPDWDTGQISDPPAEPGSLQ</sequence>
<dbReference type="InterPro" id="IPR035897">
    <property type="entry name" value="Toll_tir_struct_dom_sf"/>
</dbReference>
<protein>
    <submittedName>
        <fullName evidence="2">Toll/interleukin-1 receptor domain-containing protein</fullName>
    </submittedName>
</protein>
<keyword evidence="3" id="KW-1185">Reference proteome</keyword>
<dbReference type="SUPFAM" id="SSF52200">
    <property type="entry name" value="Toll/Interleukin receptor TIR domain"/>
    <property type="match status" value="1"/>
</dbReference>
<dbReference type="Pfam" id="PF13676">
    <property type="entry name" value="TIR_2"/>
    <property type="match status" value="1"/>
</dbReference>
<reference evidence="3" key="1">
    <citation type="journal article" date="2019" name="Int. J. Syst. Evol. Microbiol.">
        <title>The Global Catalogue of Microorganisms (GCM) 10K type strain sequencing project: providing services to taxonomists for standard genome sequencing and annotation.</title>
        <authorList>
            <consortium name="The Broad Institute Genomics Platform"/>
            <consortium name="The Broad Institute Genome Sequencing Center for Infectious Disease"/>
            <person name="Wu L."/>
            <person name="Ma J."/>
        </authorList>
    </citation>
    <scope>NUCLEOTIDE SEQUENCE [LARGE SCALE GENOMIC DNA]</scope>
    <source>
        <strain evidence="3">JCM 31486</strain>
    </source>
</reference>